<organism evidence="7 8">
    <name type="scientific">Mycobacteroides abscessus 1948</name>
    <dbReference type="NCBI Taxonomy" id="1299323"/>
    <lineage>
        <taxon>Bacteria</taxon>
        <taxon>Bacillati</taxon>
        <taxon>Actinomycetota</taxon>
        <taxon>Actinomycetes</taxon>
        <taxon>Mycobacteriales</taxon>
        <taxon>Mycobacteriaceae</taxon>
        <taxon>Mycobacteroides</taxon>
        <taxon>Mycobacteroides abscessus</taxon>
    </lineage>
</organism>
<comment type="caution">
    <text evidence="7">The sequence shown here is derived from an EMBL/GenBank/DDBJ whole genome shotgun (WGS) entry which is preliminary data.</text>
</comment>
<keyword evidence="4 7" id="KW-0808">Transferase</keyword>
<accession>A0A829QQQ1</accession>
<evidence type="ECO:0000256" key="4">
    <source>
        <dbReference type="ARBA" id="ARBA00022679"/>
    </source>
</evidence>
<dbReference type="Pfam" id="PF02086">
    <property type="entry name" value="MethyltransfD12"/>
    <property type="match status" value="1"/>
</dbReference>
<dbReference type="EMBL" id="JAOH01000002">
    <property type="protein sequence ID" value="EUA64970.1"/>
    <property type="molecule type" value="Genomic_DNA"/>
</dbReference>
<evidence type="ECO:0000313" key="8">
    <source>
        <dbReference type="Proteomes" id="UP000021210"/>
    </source>
</evidence>
<comment type="catalytic activity">
    <reaction evidence="6">
        <text>a 2'-deoxyadenosine in DNA + S-adenosyl-L-methionine = an N(6)-methyl-2'-deoxyadenosine in DNA + S-adenosyl-L-homocysteine + H(+)</text>
        <dbReference type="Rhea" id="RHEA:15197"/>
        <dbReference type="Rhea" id="RHEA-COMP:12418"/>
        <dbReference type="Rhea" id="RHEA-COMP:12419"/>
        <dbReference type="ChEBI" id="CHEBI:15378"/>
        <dbReference type="ChEBI" id="CHEBI:57856"/>
        <dbReference type="ChEBI" id="CHEBI:59789"/>
        <dbReference type="ChEBI" id="CHEBI:90615"/>
        <dbReference type="ChEBI" id="CHEBI:90616"/>
        <dbReference type="EC" id="2.1.1.72"/>
    </reaction>
</comment>
<evidence type="ECO:0000256" key="6">
    <source>
        <dbReference type="ARBA" id="ARBA00047942"/>
    </source>
</evidence>
<dbReference type="Gene3D" id="1.10.1020.10">
    <property type="entry name" value="Adenine-specific Methyltransferase, Domain 2"/>
    <property type="match status" value="1"/>
</dbReference>
<dbReference type="Proteomes" id="UP000021210">
    <property type="component" value="Unassembled WGS sequence"/>
</dbReference>
<dbReference type="EC" id="2.1.1.72" evidence="2"/>
<evidence type="ECO:0000256" key="1">
    <source>
        <dbReference type="ARBA" id="ARBA00006594"/>
    </source>
</evidence>
<dbReference type="GO" id="GO:0032259">
    <property type="term" value="P:methylation"/>
    <property type="evidence" value="ECO:0007669"/>
    <property type="project" value="UniProtKB-KW"/>
</dbReference>
<dbReference type="GO" id="GO:1904047">
    <property type="term" value="F:S-adenosyl-L-methionine binding"/>
    <property type="evidence" value="ECO:0007669"/>
    <property type="project" value="TreeGrafter"/>
</dbReference>
<dbReference type="InterPro" id="IPR029063">
    <property type="entry name" value="SAM-dependent_MTases_sf"/>
</dbReference>
<comment type="similarity">
    <text evidence="1">Belongs to the N(4)/N(6)-methyltransferase family.</text>
</comment>
<evidence type="ECO:0000256" key="3">
    <source>
        <dbReference type="ARBA" id="ARBA00022603"/>
    </source>
</evidence>
<proteinExistence type="inferred from homology"/>
<gene>
    <name evidence="7" type="ORF">I542_5148</name>
</gene>
<dbReference type="PANTHER" id="PTHR30481">
    <property type="entry name" value="DNA ADENINE METHYLASE"/>
    <property type="match status" value="1"/>
</dbReference>
<dbReference type="InterPro" id="IPR023095">
    <property type="entry name" value="Ade_MeTrfase_dom_2"/>
</dbReference>
<dbReference type="AlphaFoldDB" id="A0A829QQQ1"/>
<protein>
    <recommendedName>
        <fullName evidence="2">site-specific DNA-methyltransferase (adenine-specific)</fullName>
        <ecNumber evidence="2">2.1.1.72</ecNumber>
    </recommendedName>
</protein>
<keyword evidence="5" id="KW-0949">S-adenosyl-L-methionine</keyword>
<dbReference type="GO" id="GO:0009007">
    <property type="term" value="F:site-specific DNA-methyltransferase (adenine-specific) activity"/>
    <property type="evidence" value="ECO:0007669"/>
    <property type="project" value="UniProtKB-EC"/>
</dbReference>
<evidence type="ECO:0000256" key="5">
    <source>
        <dbReference type="ARBA" id="ARBA00022691"/>
    </source>
</evidence>
<dbReference type="InterPro" id="IPR012327">
    <property type="entry name" value="MeTrfase_D12"/>
</dbReference>
<evidence type="ECO:0000256" key="2">
    <source>
        <dbReference type="ARBA" id="ARBA00011900"/>
    </source>
</evidence>
<dbReference type="SUPFAM" id="SSF53335">
    <property type="entry name" value="S-adenosyl-L-methionine-dependent methyltransferases"/>
    <property type="match status" value="1"/>
</dbReference>
<dbReference type="GO" id="GO:0043565">
    <property type="term" value="F:sequence-specific DNA binding"/>
    <property type="evidence" value="ECO:0007669"/>
    <property type="project" value="TreeGrafter"/>
</dbReference>
<name>A0A829QQQ1_9MYCO</name>
<dbReference type="Gene3D" id="3.40.50.150">
    <property type="entry name" value="Vaccinia Virus protein VP39"/>
    <property type="match status" value="1"/>
</dbReference>
<dbReference type="PANTHER" id="PTHR30481:SF4">
    <property type="entry name" value="SITE-SPECIFIC DNA-METHYLTRANSFERASE (ADENINE-SPECIFIC)"/>
    <property type="match status" value="1"/>
</dbReference>
<keyword evidence="3 7" id="KW-0489">Methyltransferase</keyword>
<evidence type="ECO:0000313" key="7">
    <source>
        <dbReference type="EMBL" id="EUA64970.1"/>
    </source>
</evidence>
<dbReference type="GO" id="GO:0009307">
    <property type="term" value="P:DNA restriction-modification system"/>
    <property type="evidence" value="ECO:0007669"/>
    <property type="project" value="InterPro"/>
</dbReference>
<dbReference type="GO" id="GO:0006298">
    <property type="term" value="P:mismatch repair"/>
    <property type="evidence" value="ECO:0007669"/>
    <property type="project" value="TreeGrafter"/>
</dbReference>
<reference evidence="7 8" key="1">
    <citation type="submission" date="2013-12" db="EMBL/GenBank/DDBJ databases">
        <authorList>
            <person name="Zelazny A."/>
            <person name="Olivier K."/>
            <person name="Holland S."/>
            <person name="Lenaerts A."/>
            <person name="Ordway D."/>
            <person name="DeGroote M.A."/>
            <person name="Parker T."/>
            <person name="Sizemore C."/>
            <person name="Tallon L.J."/>
            <person name="Sadzewicz L.K."/>
            <person name="Sengamalay N."/>
            <person name="Fraser C.M."/>
            <person name="Hine E."/>
            <person name="Shefchek K.A."/>
            <person name="Das S.P."/>
            <person name="Tettelin H."/>
        </authorList>
    </citation>
    <scope>NUCLEOTIDE SEQUENCE [LARGE SCALE GENOMIC DNA]</scope>
    <source>
        <strain evidence="7 8">1948</strain>
    </source>
</reference>
<sequence length="368" mass="39424">MTELSAPFPYFGGKRRAAPKIWDALGDVGGYVEPFAGSAAVLLARPRFTGRRVETLNDSDGWLVNTWRAIQLAPTDVAVHAAGPVTEIDYHARLAWLQDRRTPDLVAWLEGDPEHYDAKAAGWWLYVMACGIGDPWNVGPWLVVDGHLRKQERAAAPGITRTVPSLMNAGKGVNRELPHLGTAGQGVNRALPHLGDAGKGVNRELPALGNAGRGVNADHGEAVSAYLEALAARLARVRIVCGDWRRVVTPSVIRSTAGNSHIGVLLDPPYAVSGDLYATTNTDSQAAQTISAAVRQWCLTADAAYRIVLCGFDTEHDALLEHGWTVDVGRAGGGAGYNTDAKAGRRERLWFSPACLHADTMLDFGAGV</sequence>